<organism evidence="1 2">
    <name type="scientific">Blumeria hordei</name>
    <name type="common">Barley powdery mildew</name>
    <name type="synonym">Blumeria graminis f. sp. hordei</name>
    <dbReference type="NCBI Taxonomy" id="2867405"/>
    <lineage>
        <taxon>Eukaryota</taxon>
        <taxon>Fungi</taxon>
        <taxon>Dikarya</taxon>
        <taxon>Ascomycota</taxon>
        <taxon>Pezizomycotina</taxon>
        <taxon>Leotiomycetes</taxon>
        <taxon>Erysiphales</taxon>
        <taxon>Erysiphaceae</taxon>
        <taxon>Blumeria</taxon>
    </lineage>
</organism>
<evidence type="ECO:0000313" key="2">
    <source>
        <dbReference type="Proteomes" id="UP000275772"/>
    </source>
</evidence>
<reference evidence="1 2" key="1">
    <citation type="submission" date="2017-11" db="EMBL/GenBank/DDBJ databases">
        <authorList>
            <person name="Kracher B."/>
        </authorList>
    </citation>
    <scope>NUCLEOTIDE SEQUENCE [LARGE SCALE GENOMIC DNA]</scope>
    <source>
        <strain evidence="1 2">RACE1</strain>
    </source>
</reference>
<dbReference type="Proteomes" id="UP000275772">
    <property type="component" value="Unassembled WGS sequence"/>
</dbReference>
<evidence type="ECO:0000313" key="1">
    <source>
        <dbReference type="EMBL" id="SZF03523.1"/>
    </source>
</evidence>
<gene>
    <name evidence="1" type="ORF">BLGHR1_14315</name>
</gene>
<dbReference type="EMBL" id="UNSH01000051">
    <property type="protein sequence ID" value="SZF03523.1"/>
    <property type="molecule type" value="Genomic_DNA"/>
</dbReference>
<accession>A0A383UT29</accession>
<sequence>MNCLAAVLLLTGVKSPMTDRWVISGDFKGASIYDILSVNSKRGLPVPSSDSGIFMTQIQADRPGTYLAAYCSFELDTYQIYYSITEGSKSLMKTAHEGFSQDVDLERYCSRLITKISQSKHEMCNVNVSQLMEPRECTKAVLVSLAYQGKISLQGKFGLTSTLAYNHFPTVILNRPIDVKGFILNGEFFIIKTTKLREYALAWYQGHLHVFNEIIGTNSWYMTSKIGLEIQNGKFISELILENHPDIVSFQAQLLAISPSFDATSSTCPDCPSKNVGFKGNYALQVKGPKVIVPRFAGTTANGYLCGEIGSAKFENKLDNYTPRKDAPMC</sequence>
<protein>
    <submittedName>
        <fullName evidence="1">Uncharacterized protein</fullName>
    </submittedName>
</protein>
<proteinExistence type="predicted"/>
<dbReference type="VEuPathDB" id="FungiDB:BLGHR1_14315"/>
<dbReference type="AlphaFoldDB" id="A0A383UT29"/>
<name>A0A383UT29_BLUHO</name>